<sequence>QSYTCSIELSSETARHRLGKGGISESFTRSVLKKLSLLSLEGMTLSIFCIALSPLLFKHTLFLCLEHCPCGSRKLVLLALSLNLQRLHIKYFISGK</sequence>
<reference evidence="2" key="1">
    <citation type="submission" date="2014-05" db="EMBL/GenBank/DDBJ databases">
        <authorList>
            <person name="Chronopoulou M."/>
        </authorList>
    </citation>
    <scope>NUCLEOTIDE SEQUENCE</scope>
    <source>
        <tissue evidence="2">Whole organism</tissue>
    </source>
</reference>
<feature type="transmembrane region" description="Helical" evidence="1">
    <location>
        <begin position="35"/>
        <end position="57"/>
    </location>
</feature>
<keyword evidence="1" id="KW-0472">Membrane</keyword>
<proteinExistence type="predicted"/>
<accession>A0A0K2V3Q0</accession>
<dbReference type="EMBL" id="HACA01027812">
    <property type="protein sequence ID" value="CDW45173.1"/>
    <property type="molecule type" value="Transcribed_RNA"/>
</dbReference>
<feature type="non-terminal residue" evidence="2">
    <location>
        <position position="1"/>
    </location>
</feature>
<evidence type="ECO:0000313" key="2">
    <source>
        <dbReference type="EMBL" id="CDW45173.1"/>
    </source>
</evidence>
<keyword evidence="1" id="KW-1133">Transmembrane helix</keyword>
<name>A0A0K2V3Q0_LEPSM</name>
<evidence type="ECO:0000256" key="1">
    <source>
        <dbReference type="SAM" id="Phobius"/>
    </source>
</evidence>
<keyword evidence="1" id="KW-0812">Transmembrane</keyword>
<protein>
    <submittedName>
        <fullName evidence="2">Uncharacterized protein</fullName>
    </submittedName>
</protein>
<organism evidence="2">
    <name type="scientific">Lepeophtheirus salmonis</name>
    <name type="common">Salmon louse</name>
    <name type="synonym">Caligus salmonis</name>
    <dbReference type="NCBI Taxonomy" id="72036"/>
    <lineage>
        <taxon>Eukaryota</taxon>
        <taxon>Metazoa</taxon>
        <taxon>Ecdysozoa</taxon>
        <taxon>Arthropoda</taxon>
        <taxon>Crustacea</taxon>
        <taxon>Multicrustacea</taxon>
        <taxon>Hexanauplia</taxon>
        <taxon>Copepoda</taxon>
        <taxon>Siphonostomatoida</taxon>
        <taxon>Caligidae</taxon>
        <taxon>Lepeophtheirus</taxon>
    </lineage>
</organism>
<dbReference type="AlphaFoldDB" id="A0A0K2V3Q0"/>